<accession>A0A8S5R4G6</accession>
<organism evidence="2">
    <name type="scientific">Myoviridae sp. ctgyr15</name>
    <dbReference type="NCBI Taxonomy" id="2827291"/>
    <lineage>
        <taxon>Viruses</taxon>
        <taxon>Duplodnaviria</taxon>
        <taxon>Heunggongvirae</taxon>
        <taxon>Uroviricota</taxon>
        <taxon>Caudoviricetes</taxon>
    </lineage>
</organism>
<proteinExistence type="predicted"/>
<evidence type="ECO:0000259" key="1">
    <source>
        <dbReference type="Pfam" id="PF07659"/>
    </source>
</evidence>
<dbReference type="EMBL" id="BK015815">
    <property type="protein sequence ID" value="DAE26351.1"/>
    <property type="molecule type" value="Genomic_DNA"/>
</dbReference>
<dbReference type="InterPro" id="IPR011630">
    <property type="entry name" value="DUF1599"/>
</dbReference>
<sequence length="206" mass="23912">MIKKEDIKVGLKFLLPCERIERTKVGFLYFVKIKKYSYFALDEPTDAFTVKSVKDSCVYCDIGAALSVRVDLDILQKNGFYPEYAEKLMDERKDSIIGNNLINSIIMGKQKERTDADRFNEITDKMSDTYKRKNHDYGNAFSEMYDELGINYGYGKIREKVNRIKTLKDNEAQVANEPLEDALLDCATYCILTLMEYQKRKEHGTD</sequence>
<feature type="domain" description="Nucleotide modification associated" evidence="1">
    <location>
        <begin position="133"/>
        <end position="196"/>
    </location>
</feature>
<dbReference type="Pfam" id="PF07659">
    <property type="entry name" value="DUF1599"/>
    <property type="match status" value="1"/>
</dbReference>
<reference evidence="2" key="1">
    <citation type="journal article" date="2021" name="Proc. Natl. Acad. Sci. U.S.A.">
        <title>A Catalog of Tens of Thousands of Viruses from Human Metagenomes Reveals Hidden Associations with Chronic Diseases.</title>
        <authorList>
            <person name="Tisza M.J."/>
            <person name="Buck C.B."/>
        </authorList>
    </citation>
    <scope>NUCLEOTIDE SEQUENCE</scope>
    <source>
        <strain evidence="2">Ctgyr15</strain>
    </source>
</reference>
<name>A0A8S5R4G6_9CAUD</name>
<protein>
    <submittedName>
        <fullName evidence="2">Nucleotide modification associated domain 1</fullName>
    </submittedName>
</protein>
<evidence type="ECO:0000313" key="2">
    <source>
        <dbReference type="EMBL" id="DAE26351.1"/>
    </source>
</evidence>